<reference evidence="2 3" key="1">
    <citation type="submission" date="2019-09" db="EMBL/GenBank/DDBJ databases">
        <title>The hologenome of the rock-dwelling lichen Lasallia pustulata.</title>
        <authorList>
            <person name="Greshake Tzovaras B."/>
            <person name="Segers F."/>
            <person name="Bicker A."/>
            <person name="Dal Grande F."/>
            <person name="Otte J."/>
            <person name="Hankeln T."/>
            <person name="Schmitt I."/>
            <person name="Ebersberger I."/>
        </authorList>
    </citation>
    <scope>NUCLEOTIDE SEQUENCE [LARGE SCALE GENOMIC DNA]</scope>
    <source>
        <strain evidence="2">A1-1</strain>
    </source>
</reference>
<keyword evidence="1" id="KW-1133">Transmembrane helix</keyword>
<dbReference type="Proteomes" id="UP000324767">
    <property type="component" value="Unassembled WGS sequence"/>
</dbReference>
<keyword evidence="1" id="KW-0472">Membrane</keyword>
<name>A0A5M8PWK2_9LECA</name>
<evidence type="ECO:0000313" key="2">
    <source>
        <dbReference type="EMBL" id="KAA6414053.1"/>
    </source>
</evidence>
<dbReference type="AlphaFoldDB" id="A0A5M8PWK2"/>
<dbReference type="OrthoDB" id="2830640at2759"/>
<accession>A0A5M8PWK2</accession>
<dbReference type="Gene3D" id="1.20.58.340">
    <property type="entry name" value="Magnesium transport protein CorA, transmembrane region"/>
    <property type="match status" value="1"/>
</dbReference>
<comment type="caution">
    <text evidence="2">The sequence shown here is derived from an EMBL/GenBank/DDBJ whole genome shotgun (WGS) entry which is preliminary data.</text>
</comment>
<evidence type="ECO:0008006" key="4">
    <source>
        <dbReference type="Google" id="ProtNLM"/>
    </source>
</evidence>
<feature type="transmembrane region" description="Helical" evidence="1">
    <location>
        <begin position="147"/>
        <end position="168"/>
    </location>
</feature>
<feature type="transmembrane region" description="Helical" evidence="1">
    <location>
        <begin position="174"/>
        <end position="195"/>
    </location>
</feature>
<dbReference type="EMBL" id="VXIT01000003">
    <property type="protein sequence ID" value="KAA6414053.1"/>
    <property type="molecule type" value="Genomic_DNA"/>
</dbReference>
<keyword evidence="1" id="KW-0812">Transmembrane</keyword>
<evidence type="ECO:0000256" key="1">
    <source>
        <dbReference type="SAM" id="Phobius"/>
    </source>
</evidence>
<sequence>MHVARSPTPKTHSSHEALFEAKAIVTALRHRLYDQLNMVDAYAKEPSDRRNLERLTMELHGVSQDTDSLLASADMAEMIAESMLVSHRRCEHMLQATENHKNEAIKISDSWHIAMNLVYNLVTQQNSATNTTIARETKADSSSMKTIAVLTMLFLPGTFVATAFQLPFMRYAQWWHYLAVTLPLTMIIIAVWGAWDQLLALDTEVVKWAVKRLGNRG</sequence>
<organism evidence="2 3">
    <name type="scientific">Lasallia pustulata</name>
    <dbReference type="NCBI Taxonomy" id="136370"/>
    <lineage>
        <taxon>Eukaryota</taxon>
        <taxon>Fungi</taxon>
        <taxon>Dikarya</taxon>
        <taxon>Ascomycota</taxon>
        <taxon>Pezizomycotina</taxon>
        <taxon>Lecanoromycetes</taxon>
        <taxon>OSLEUM clade</taxon>
        <taxon>Umbilicariomycetidae</taxon>
        <taxon>Umbilicariales</taxon>
        <taxon>Umbilicariaceae</taxon>
        <taxon>Lasallia</taxon>
    </lineage>
</organism>
<protein>
    <recommendedName>
        <fullName evidence="4">Mg2+ transporter protein, CorA-like/Zinc transport protein ZntB</fullName>
    </recommendedName>
</protein>
<proteinExistence type="predicted"/>
<evidence type="ECO:0000313" key="3">
    <source>
        <dbReference type="Proteomes" id="UP000324767"/>
    </source>
</evidence>
<gene>
    <name evidence="2" type="ORF">FRX48_02415</name>
</gene>